<sequence>MDDTQAKPQQYPNRYQVGDFIVDVNAANVTNRESGQKCQLKEKALKTLLVFLEEPDKYFSNEILIERVYDNVSVGTSTVAQNIKQLRDAFDDKDKSIFKNRLKVGYRLTLEVSEYDAPVLDEPVSATSVVDSPEVSPQQFQWNSVLAVLFVVIVGIVWFQMSKESEVNSAADPLLTQTPLTASKGQEYFPSLSHDGQWLLFSHRYQSRGWALRIKNMQTGRSEELLSGADYSYKHGQMTRDGQRILFTRLSSGKCELMEGHFDNATIQLTKIRTLYSCSANAEGARIVEGHHADQYIFSNGPAVDAPYSLFVFSTVTGRTEQITAPPTTGHGDYFMSLSPDRSKLAFLRNTQKYVTEIRIFDLEKRNDILLEKVNNTLFTVNWSWSGDSLIYKNKLNQVVSLDMNSRQNNVIKQARGPIYAPFALDGSNERIGLIGGSLVDHDIVYRDFESQDEKTLLDSSFSDTLVVYSPNKNRLAWVSNRSGLYQLWLKVGDEVENVITAIQSNGRFTSLDFSADGEKLGGTFEGRWFIYNIRENEIVWSSESEHRFTNFAWQHDGESAYILDTYAHESVMKLLDVAEGITTRYSRFPDANLVKESPDGLWLFAWFQGSHRFIRLNQQTQELLEISTSNQTAQTNHWAISNHQIIWVDKPADGPSFLKRLPHQESVSLQVSDKPYSGWLTVSGSETAVILTTRSRGNIELIEI</sequence>
<dbReference type="GO" id="GO:0003677">
    <property type="term" value="F:DNA binding"/>
    <property type="evidence" value="ECO:0007669"/>
    <property type="project" value="UniProtKB-UniRule"/>
</dbReference>
<dbReference type="Proteomes" id="UP000315439">
    <property type="component" value="Unassembled WGS sequence"/>
</dbReference>
<organism evidence="5 6">
    <name type="scientific">Aliikangiella coralliicola</name>
    <dbReference type="NCBI Taxonomy" id="2592383"/>
    <lineage>
        <taxon>Bacteria</taxon>
        <taxon>Pseudomonadati</taxon>
        <taxon>Pseudomonadota</taxon>
        <taxon>Gammaproteobacteria</taxon>
        <taxon>Oceanospirillales</taxon>
        <taxon>Pleioneaceae</taxon>
        <taxon>Aliikangiella</taxon>
    </lineage>
</organism>
<accession>A0A545UIT6</accession>
<feature type="DNA-binding region" description="OmpR/PhoB-type" evidence="3">
    <location>
        <begin position="12"/>
        <end position="110"/>
    </location>
</feature>
<dbReference type="Gene3D" id="2.120.10.30">
    <property type="entry name" value="TolB, C-terminal domain"/>
    <property type="match status" value="2"/>
</dbReference>
<dbReference type="SUPFAM" id="SSF46894">
    <property type="entry name" value="C-terminal effector domain of the bipartite response regulators"/>
    <property type="match status" value="1"/>
</dbReference>
<dbReference type="GO" id="GO:0006355">
    <property type="term" value="P:regulation of DNA-templated transcription"/>
    <property type="evidence" value="ECO:0007669"/>
    <property type="project" value="InterPro"/>
</dbReference>
<dbReference type="SMART" id="SM00862">
    <property type="entry name" value="Trans_reg_C"/>
    <property type="match status" value="1"/>
</dbReference>
<dbReference type="InterPro" id="IPR011042">
    <property type="entry name" value="6-blade_b-propeller_TolB-like"/>
</dbReference>
<dbReference type="PROSITE" id="PS51755">
    <property type="entry name" value="OMPR_PHOB"/>
    <property type="match status" value="1"/>
</dbReference>
<dbReference type="AlphaFoldDB" id="A0A545UIT6"/>
<evidence type="ECO:0000256" key="2">
    <source>
        <dbReference type="ARBA" id="ARBA00023125"/>
    </source>
</evidence>
<name>A0A545UIT6_9GAMM</name>
<keyword evidence="2 3" id="KW-0238">DNA-binding</keyword>
<dbReference type="InterPro" id="IPR016032">
    <property type="entry name" value="Sig_transdc_resp-reg_C-effctor"/>
</dbReference>
<dbReference type="Gene3D" id="1.10.10.10">
    <property type="entry name" value="Winged helix-like DNA-binding domain superfamily/Winged helix DNA-binding domain"/>
    <property type="match status" value="1"/>
</dbReference>
<dbReference type="Pfam" id="PF00486">
    <property type="entry name" value="Trans_reg_C"/>
    <property type="match status" value="1"/>
</dbReference>
<dbReference type="EMBL" id="VIKS01000001">
    <property type="protein sequence ID" value="TQV89384.1"/>
    <property type="molecule type" value="Genomic_DNA"/>
</dbReference>
<evidence type="ECO:0000256" key="3">
    <source>
        <dbReference type="PROSITE-ProRule" id="PRU01091"/>
    </source>
</evidence>
<dbReference type="Pfam" id="PF07676">
    <property type="entry name" value="PD40"/>
    <property type="match status" value="2"/>
</dbReference>
<evidence type="ECO:0000313" key="6">
    <source>
        <dbReference type="Proteomes" id="UP000315439"/>
    </source>
</evidence>
<comment type="similarity">
    <text evidence="1">Belongs to the TolB family.</text>
</comment>
<proteinExistence type="inferred from homology"/>
<evidence type="ECO:0000313" key="5">
    <source>
        <dbReference type="EMBL" id="TQV89384.1"/>
    </source>
</evidence>
<protein>
    <recommendedName>
        <fullName evidence="4">OmpR/PhoB-type domain-containing protein</fullName>
    </recommendedName>
</protein>
<evidence type="ECO:0000259" key="4">
    <source>
        <dbReference type="PROSITE" id="PS51755"/>
    </source>
</evidence>
<evidence type="ECO:0000256" key="1">
    <source>
        <dbReference type="ARBA" id="ARBA00009820"/>
    </source>
</evidence>
<dbReference type="GO" id="GO:0000160">
    <property type="term" value="P:phosphorelay signal transduction system"/>
    <property type="evidence" value="ECO:0007669"/>
    <property type="project" value="InterPro"/>
</dbReference>
<feature type="domain" description="OmpR/PhoB-type" evidence="4">
    <location>
        <begin position="12"/>
        <end position="110"/>
    </location>
</feature>
<keyword evidence="6" id="KW-1185">Reference proteome</keyword>
<dbReference type="InterPro" id="IPR001867">
    <property type="entry name" value="OmpR/PhoB-type_DNA-bd"/>
</dbReference>
<dbReference type="SUPFAM" id="SSF82171">
    <property type="entry name" value="DPP6 N-terminal domain-like"/>
    <property type="match status" value="1"/>
</dbReference>
<dbReference type="PANTHER" id="PTHR36842">
    <property type="entry name" value="PROTEIN TOLB HOMOLOG"/>
    <property type="match status" value="1"/>
</dbReference>
<dbReference type="RefSeq" id="WP_142891448.1">
    <property type="nucleotide sequence ID" value="NZ_ML660160.1"/>
</dbReference>
<gene>
    <name evidence="5" type="ORF">FLL46_00435</name>
</gene>
<dbReference type="InterPro" id="IPR036388">
    <property type="entry name" value="WH-like_DNA-bd_sf"/>
</dbReference>
<reference evidence="5 6" key="1">
    <citation type="submission" date="2019-07" db="EMBL/GenBank/DDBJ databases">
        <title>Draft genome for Aliikangiella sp. M105.</title>
        <authorList>
            <person name="Wang G."/>
        </authorList>
    </citation>
    <scope>NUCLEOTIDE SEQUENCE [LARGE SCALE GENOMIC DNA]</scope>
    <source>
        <strain evidence="5 6">M105</strain>
    </source>
</reference>
<comment type="caution">
    <text evidence="5">The sequence shown here is derived from an EMBL/GenBank/DDBJ whole genome shotgun (WGS) entry which is preliminary data.</text>
</comment>
<dbReference type="OrthoDB" id="5900874at2"/>
<dbReference type="InterPro" id="IPR011659">
    <property type="entry name" value="WD40"/>
</dbReference>